<gene>
    <name evidence="1" type="ORF">RhiirA5_434183</name>
</gene>
<accession>A0A2N0NQI8</accession>
<reference evidence="1 2" key="1">
    <citation type="submission" date="2016-04" db="EMBL/GenBank/DDBJ databases">
        <title>Genome analyses suggest a sexual origin of heterokaryosis in a supposedly ancient asexual fungus.</title>
        <authorList>
            <person name="Ropars J."/>
            <person name="Sedzielewska K."/>
            <person name="Noel J."/>
            <person name="Charron P."/>
            <person name="Farinelli L."/>
            <person name="Marton T."/>
            <person name="Kruger M."/>
            <person name="Pelin A."/>
            <person name="Brachmann A."/>
            <person name="Corradi N."/>
        </authorList>
    </citation>
    <scope>NUCLEOTIDE SEQUENCE [LARGE SCALE GENOMIC DNA]</scope>
    <source>
        <strain evidence="1 2">A5</strain>
    </source>
</reference>
<evidence type="ECO:0000313" key="2">
    <source>
        <dbReference type="Proteomes" id="UP000232722"/>
    </source>
</evidence>
<reference evidence="1 2" key="2">
    <citation type="submission" date="2017-09" db="EMBL/GenBank/DDBJ databases">
        <title>Extensive intraspecific genome diversity in a model arbuscular mycorrhizal fungus.</title>
        <authorList>
            <person name="Chen E.C."/>
            <person name="Morin E."/>
            <person name="Beaudet D."/>
            <person name="Noel J."/>
            <person name="Ndikumana S."/>
            <person name="Charron P."/>
            <person name="St-Onge C."/>
            <person name="Giorgi J."/>
            <person name="Grigoriev I.V."/>
            <person name="Roux C."/>
            <person name="Martin F.M."/>
            <person name="Corradi N."/>
        </authorList>
    </citation>
    <scope>NUCLEOTIDE SEQUENCE [LARGE SCALE GENOMIC DNA]</scope>
    <source>
        <strain evidence="1 2">A5</strain>
    </source>
</reference>
<evidence type="ECO:0000313" key="1">
    <source>
        <dbReference type="EMBL" id="PKB96830.1"/>
    </source>
</evidence>
<proteinExistence type="predicted"/>
<protein>
    <submittedName>
        <fullName evidence="1">Uncharacterized protein</fullName>
    </submittedName>
</protein>
<organism evidence="1 2">
    <name type="scientific">Rhizophagus irregularis</name>
    <dbReference type="NCBI Taxonomy" id="588596"/>
    <lineage>
        <taxon>Eukaryota</taxon>
        <taxon>Fungi</taxon>
        <taxon>Fungi incertae sedis</taxon>
        <taxon>Mucoromycota</taxon>
        <taxon>Glomeromycotina</taxon>
        <taxon>Glomeromycetes</taxon>
        <taxon>Glomerales</taxon>
        <taxon>Glomeraceae</taxon>
        <taxon>Rhizophagus</taxon>
    </lineage>
</organism>
<comment type="caution">
    <text evidence="1">The sequence shown here is derived from an EMBL/GenBank/DDBJ whole genome shotgun (WGS) entry which is preliminary data.</text>
</comment>
<dbReference type="AlphaFoldDB" id="A0A2N0NQI8"/>
<sequence>MSNAYFCDKIFFGFIAKDHKHSKSWIDKKDLENNDLITKINQYEYKLLFRTTSLDDLIQ</sequence>
<name>A0A2N0NQI8_9GLOM</name>
<dbReference type="Proteomes" id="UP000232722">
    <property type="component" value="Unassembled WGS sequence"/>
</dbReference>
<dbReference type="EMBL" id="LLXJ01003609">
    <property type="protein sequence ID" value="PKB96830.1"/>
    <property type="molecule type" value="Genomic_DNA"/>
</dbReference>